<dbReference type="AlphaFoldDB" id="A0AAE3MXD0"/>
<feature type="transmembrane region" description="Helical" evidence="7">
    <location>
        <begin position="322"/>
        <end position="341"/>
    </location>
</feature>
<dbReference type="Proteomes" id="UP001208771">
    <property type="component" value="Unassembled WGS sequence"/>
</dbReference>
<dbReference type="InterPro" id="IPR050833">
    <property type="entry name" value="Poly_Biosynth_Transport"/>
</dbReference>
<keyword evidence="10" id="KW-1185">Reference proteome</keyword>
<feature type="transmembrane region" description="Helical" evidence="7">
    <location>
        <begin position="41"/>
        <end position="63"/>
    </location>
</feature>
<comment type="subcellular location">
    <subcellularLocation>
        <location evidence="1">Cell membrane</location>
        <topology evidence="1">Multi-pass membrane protein</topology>
    </subcellularLocation>
</comment>
<dbReference type="PANTHER" id="PTHR30250:SF10">
    <property type="entry name" value="LIPOPOLYSACCHARIDE BIOSYNTHESIS PROTEIN WZXC"/>
    <property type="match status" value="1"/>
</dbReference>
<name>A0AAE3MXD0_9HYPH</name>
<gene>
    <name evidence="8" type="ORF">NOF55_03795</name>
    <name evidence="9" type="ORF">NOF55_16630</name>
</gene>
<evidence type="ECO:0000256" key="4">
    <source>
        <dbReference type="ARBA" id="ARBA00022692"/>
    </source>
</evidence>
<dbReference type="RefSeq" id="WP_306409968.1">
    <property type="nucleotide sequence ID" value="NZ_JANFPI010000001.1"/>
</dbReference>
<evidence type="ECO:0000256" key="6">
    <source>
        <dbReference type="ARBA" id="ARBA00023136"/>
    </source>
</evidence>
<evidence type="ECO:0000256" key="5">
    <source>
        <dbReference type="ARBA" id="ARBA00022989"/>
    </source>
</evidence>
<dbReference type="EMBL" id="JANFPI010000001">
    <property type="protein sequence ID" value="MCX8996221.1"/>
    <property type="molecule type" value="Genomic_DNA"/>
</dbReference>
<evidence type="ECO:0000313" key="9">
    <source>
        <dbReference type="EMBL" id="MCX8998740.1"/>
    </source>
</evidence>
<evidence type="ECO:0000256" key="7">
    <source>
        <dbReference type="SAM" id="Phobius"/>
    </source>
</evidence>
<accession>A0AAE3MXD0</accession>
<feature type="transmembrane region" description="Helical" evidence="7">
    <location>
        <begin position="83"/>
        <end position="102"/>
    </location>
</feature>
<sequence length="445" mass="48720">MAISQRRVVTGAMWTIGTYVLTVGIRFVSNIILSRIVVPEVFGVLMIITTLKFGIELLTDVGIAQNVVRSKDGDKKSFQNTAWTLQFVRGLVLFGLLTMAAYPLSQIYQIPASAIQLSGLTLVILGAASTSIYYLQRQMQLMRMNLFDLAVDAVSAVLVVGLALINPTVWSIIAANLLGAAFRATLSYALPRARNWFEWNRAHVEEVLSFGKWIFLSSILSFLCMNFDKLFLAQSLPLAVVGVYAIARTIADLPSALIGRISYQLVFPLIAAHAGETRAALRRHVGSLRLKLLLGAAFCMAFGISVADIATEIIYDSRYHEAGWMLAMLLVGIWFSIVCTVNDYMLLGLGKPVYAVIGNSLKLAGLVALTPVASAWMGLPGAIMAISACELFRYLPVVYGQWREQISFVRQDVLVNAALVAFLALFLFVRLETGFGTPFDAIPGF</sequence>
<feature type="transmembrane region" description="Helical" evidence="7">
    <location>
        <begin position="382"/>
        <end position="401"/>
    </location>
</feature>
<feature type="transmembrane region" description="Helical" evidence="7">
    <location>
        <begin position="413"/>
        <end position="431"/>
    </location>
</feature>
<reference evidence="8" key="1">
    <citation type="submission" date="2022-07" db="EMBL/GenBank/DDBJ databases">
        <title>Ectorhizobium quercum gen.nov., sp. nov.</title>
        <authorList>
            <person name="Ma T."/>
            <person name="Li Y."/>
        </authorList>
    </citation>
    <scope>NUCLEOTIDE SEQUENCE</scope>
    <source>
        <strain evidence="8">BDR2-2</strain>
    </source>
</reference>
<evidence type="ECO:0000256" key="2">
    <source>
        <dbReference type="ARBA" id="ARBA00007430"/>
    </source>
</evidence>
<protein>
    <submittedName>
        <fullName evidence="8">Oligosaccharide flippase family protein</fullName>
    </submittedName>
</protein>
<comment type="similarity">
    <text evidence="2">Belongs to the polysaccharide synthase family.</text>
</comment>
<organism evidence="8 10">
    <name type="scientific">Ectorhizobium quercum</name>
    <dbReference type="NCBI Taxonomy" id="2965071"/>
    <lineage>
        <taxon>Bacteria</taxon>
        <taxon>Pseudomonadati</taxon>
        <taxon>Pseudomonadota</taxon>
        <taxon>Alphaproteobacteria</taxon>
        <taxon>Hyphomicrobiales</taxon>
        <taxon>Rhizobiaceae</taxon>
        <taxon>Ectorhizobium</taxon>
    </lineage>
</organism>
<dbReference type="PANTHER" id="PTHR30250">
    <property type="entry name" value="PST FAMILY PREDICTED COLANIC ACID TRANSPORTER"/>
    <property type="match status" value="1"/>
</dbReference>
<evidence type="ECO:0000256" key="1">
    <source>
        <dbReference type="ARBA" id="ARBA00004651"/>
    </source>
</evidence>
<evidence type="ECO:0000313" key="8">
    <source>
        <dbReference type="EMBL" id="MCX8996221.1"/>
    </source>
</evidence>
<keyword evidence="4 7" id="KW-0812">Transmembrane</keyword>
<dbReference type="EMBL" id="JANFPI010000005">
    <property type="protein sequence ID" value="MCX8998740.1"/>
    <property type="molecule type" value="Genomic_DNA"/>
</dbReference>
<feature type="transmembrane region" description="Helical" evidence="7">
    <location>
        <begin position="230"/>
        <end position="247"/>
    </location>
</feature>
<keyword evidence="5 7" id="KW-1133">Transmembrane helix</keyword>
<keyword evidence="6 7" id="KW-0472">Membrane</keyword>
<feature type="transmembrane region" description="Helical" evidence="7">
    <location>
        <begin position="114"/>
        <end position="134"/>
    </location>
</feature>
<feature type="transmembrane region" description="Helical" evidence="7">
    <location>
        <begin position="12"/>
        <end position="29"/>
    </location>
</feature>
<evidence type="ECO:0000256" key="3">
    <source>
        <dbReference type="ARBA" id="ARBA00022475"/>
    </source>
</evidence>
<evidence type="ECO:0000313" key="10">
    <source>
        <dbReference type="Proteomes" id="UP001208771"/>
    </source>
</evidence>
<dbReference type="GO" id="GO:0005886">
    <property type="term" value="C:plasma membrane"/>
    <property type="evidence" value="ECO:0007669"/>
    <property type="project" value="UniProtKB-SubCell"/>
</dbReference>
<dbReference type="Pfam" id="PF13440">
    <property type="entry name" value="Polysacc_synt_3"/>
    <property type="match status" value="1"/>
</dbReference>
<feature type="transmembrane region" description="Helical" evidence="7">
    <location>
        <begin position="353"/>
        <end position="376"/>
    </location>
</feature>
<keyword evidence="3" id="KW-1003">Cell membrane</keyword>
<comment type="caution">
    <text evidence="8">The sequence shown here is derived from an EMBL/GenBank/DDBJ whole genome shotgun (WGS) entry which is preliminary data.</text>
</comment>
<feature type="transmembrane region" description="Helical" evidence="7">
    <location>
        <begin position="292"/>
        <end position="310"/>
    </location>
</feature>
<proteinExistence type="inferred from homology"/>